<dbReference type="PANTHER" id="PTHR44329">
    <property type="entry name" value="SERINE/THREONINE-PROTEIN KINASE TNNI3K-RELATED"/>
    <property type="match status" value="1"/>
</dbReference>
<evidence type="ECO:0000256" key="4">
    <source>
        <dbReference type="ARBA" id="ARBA00022777"/>
    </source>
</evidence>
<dbReference type="InterPro" id="IPR017441">
    <property type="entry name" value="Protein_kinase_ATP_BS"/>
</dbReference>
<evidence type="ECO:0000256" key="1">
    <source>
        <dbReference type="ARBA" id="ARBA00022527"/>
    </source>
</evidence>
<feature type="domain" description="Protein kinase" evidence="7">
    <location>
        <begin position="234"/>
        <end position="530"/>
    </location>
</feature>
<dbReference type="InterPro" id="IPR011009">
    <property type="entry name" value="Kinase-like_dom_sf"/>
</dbReference>
<name>A0A8T0GY74_CERPU</name>
<dbReference type="Gene3D" id="1.20.930.20">
    <property type="entry name" value="Adaptor protein Cbl, N-terminal domain"/>
    <property type="match status" value="1"/>
</dbReference>
<dbReference type="GO" id="GO:0004674">
    <property type="term" value="F:protein serine/threonine kinase activity"/>
    <property type="evidence" value="ECO:0007669"/>
    <property type="project" value="UniProtKB-KW"/>
</dbReference>
<dbReference type="PROSITE" id="PS00107">
    <property type="entry name" value="PROTEIN_KINASE_ATP"/>
    <property type="match status" value="1"/>
</dbReference>
<keyword evidence="3 6" id="KW-0547">Nucleotide-binding</keyword>
<evidence type="ECO:0000256" key="6">
    <source>
        <dbReference type="PROSITE-ProRule" id="PRU10141"/>
    </source>
</evidence>
<dbReference type="GO" id="GO:0007166">
    <property type="term" value="P:cell surface receptor signaling pathway"/>
    <property type="evidence" value="ECO:0007669"/>
    <property type="project" value="InterPro"/>
</dbReference>
<evidence type="ECO:0000256" key="5">
    <source>
        <dbReference type="ARBA" id="ARBA00022840"/>
    </source>
</evidence>
<gene>
    <name evidence="8" type="ORF">KC19_8G011100</name>
</gene>
<reference evidence="8" key="1">
    <citation type="submission" date="2020-06" db="EMBL/GenBank/DDBJ databases">
        <title>WGS assembly of Ceratodon purpureus strain R40.</title>
        <authorList>
            <person name="Carey S.B."/>
            <person name="Jenkins J."/>
            <person name="Shu S."/>
            <person name="Lovell J.T."/>
            <person name="Sreedasyam A."/>
            <person name="Maumus F."/>
            <person name="Tiley G.P."/>
            <person name="Fernandez-Pozo N."/>
            <person name="Barry K."/>
            <person name="Chen C."/>
            <person name="Wang M."/>
            <person name="Lipzen A."/>
            <person name="Daum C."/>
            <person name="Saski C.A."/>
            <person name="Payton A.C."/>
            <person name="Mcbreen J.C."/>
            <person name="Conrad R.E."/>
            <person name="Kollar L.M."/>
            <person name="Olsson S."/>
            <person name="Huttunen S."/>
            <person name="Landis J.B."/>
            <person name="Wickett N.J."/>
            <person name="Johnson M.G."/>
            <person name="Rensing S.A."/>
            <person name="Grimwood J."/>
            <person name="Schmutz J."/>
            <person name="Mcdaniel S.F."/>
        </authorList>
    </citation>
    <scope>NUCLEOTIDE SEQUENCE</scope>
    <source>
        <strain evidence="8">R40</strain>
    </source>
</reference>
<proteinExistence type="predicted"/>
<keyword evidence="1" id="KW-0723">Serine/threonine-protein kinase</keyword>
<dbReference type="Gene3D" id="3.30.200.20">
    <property type="entry name" value="Phosphorylase Kinase, domain 1"/>
    <property type="match status" value="1"/>
</dbReference>
<dbReference type="InterPro" id="IPR008271">
    <property type="entry name" value="Ser/Thr_kinase_AS"/>
</dbReference>
<dbReference type="SMART" id="SM00220">
    <property type="entry name" value="S_TKc"/>
    <property type="match status" value="1"/>
</dbReference>
<protein>
    <recommendedName>
        <fullName evidence="7">Protein kinase domain-containing protein</fullName>
    </recommendedName>
</protein>
<keyword evidence="4" id="KW-0418">Kinase</keyword>
<evidence type="ECO:0000256" key="3">
    <source>
        <dbReference type="ARBA" id="ARBA00022741"/>
    </source>
</evidence>
<dbReference type="PROSITE" id="PS50011">
    <property type="entry name" value="PROTEIN_KINASE_DOM"/>
    <property type="match status" value="1"/>
</dbReference>
<organism evidence="8 9">
    <name type="scientific">Ceratodon purpureus</name>
    <name type="common">Fire moss</name>
    <name type="synonym">Dicranum purpureum</name>
    <dbReference type="NCBI Taxonomy" id="3225"/>
    <lineage>
        <taxon>Eukaryota</taxon>
        <taxon>Viridiplantae</taxon>
        <taxon>Streptophyta</taxon>
        <taxon>Embryophyta</taxon>
        <taxon>Bryophyta</taxon>
        <taxon>Bryophytina</taxon>
        <taxon>Bryopsida</taxon>
        <taxon>Dicranidae</taxon>
        <taxon>Pseudoditrichales</taxon>
        <taxon>Ditrichaceae</taxon>
        <taxon>Ceratodon</taxon>
    </lineage>
</organism>
<dbReference type="OrthoDB" id="10064100at2759"/>
<dbReference type="GO" id="GO:0005524">
    <property type="term" value="F:ATP binding"/>
    <property type="evidence" value="ECO:0007669"/>
    <property type="project" value="UniProtKB-UniRule"/>
</dbReference>
<dbReference type="InterPro" id="IPR051681">
    <property type="entry name" value="Ser/Thr_Kinases-Pseudokinases"/>
</dbReference>
<dbReference type="EMBL" id="CM026429">
    <property type="protein sequence ID" value="KAG0563199.1"/>
    <property type="molecule type" value="Genomic_DNA"/>
</dbReference>
<dbReference type="PROSITE" id="PS00108">
    <property type="entry name" value="PROTEIN_KINASE_ST"/>
    <property type="match status" value="1"/>
</dbReference>
<keyword evidence="9" id="KW-1185">Reference proteome</keyword>
<dbReference type="SUPFAM" id="SSF56112">
    <property type="entry name" value="Protein kinase-like (PK-like)"/>
    <property type="match status" value="1"/>
</dbReference>
<evidence type="ECO:0000313" key="8">
    <source>
        <dbReference type="EMBL" id="KAG0563199.1"/>
    </source>
</evidence>
<dbReference type="Pfam" id="PF07714">
    <property type="entry name" value="PK_Tyr_Ser-Thr"/>
    <property type="match status" value="1"/>
</dbReference>
<dbReference type="Proteomes" id="UP000822688">
    <property type="component" value="Chromosome 8"/>
</dbReference>
<keyword evidence="2" id="KW-0808">Transferase</keyword>
<dbReference type="InterPro" id="IPR000719">
    <property type="entry name" value="Prot_kinase_dom"/>
</dbReference>
<dbReference type="InterPro" id="IPR036537">
    <property type="entry name" value="Adaptor_Cbl_N_dom_sf"/>
</dbReference>
<evidence type="ECO:0000313" key="9">
    <source>
        <dbReference type="Proteomes" id="UP000822688"/>
    </source>
</evidence>
<accession>A0A8T0GY74</accession>
<dbReference type="PANTHER" id="PTHR44329:SF260">
    <property type="entry name" value="PROTEIN KINASE DOMAIN-CONTAINING PROTEIN"/>
    <property type="match status" value="1"/>
</dbReference>
<feature type="binding site" evidence="6">
    <location>
        <position position="261"/>
    </location>
    <ligand>
        <name>ATP</name>
        <dbReference type="ChEBI" id="CHEBI:30616"/>
    </ligand>
</feature>
<evidence type="ECO:0000259" key="7">
    <source>
        <dbReference type="PROSITE" id="PS50011"/>
    </source>
</evidence>
<dbReference type="Gene3D" id="1.10.510.10">
    <property type="entry name" value="Transferase(Phosphotransferase) domain 1"/>
    <property type="match status" value="1"/>
</dbReference>
<comment type="caution">
    <text evidence="8">The sequence shown here is derived from an EMBL/GenBank/DDBJ whole genome shotgun (WGS) entry which is preliminary data.</text>
</comment>
<sequence length="554" mass="63254">MDTKIEVVLDIIKSVTALDGRFQINQHQCKRLAGFFSRAGKFFHPLKEYFNDADYKLPSLDVTISVLQKGQLLVEKYSKEDWFESMVTAGVNQDSFVAIHVELESCIRPIYEVAKHRLASEVHGVPFVKLRSVAPLLFLDEDDRATLFKGDAEKDKKHMLKRIESKRIMTSKARNSDLTTEQKSYEIRSLDMASEKISELTVEQERVGIQKGLRSYLPRKKKLPSYLRIESSEIEVLDLIGSGGSAEVYKCRWLHRDYAVKIFKANDVDSLRKEVENLIPLRHPNIVLLVGFSIRKFDSSPMVVMELLDCDLHTLVHTNDIVVAPKMKLKRLRSTTTFHSKQLDPFPIRLAVDFIYQIATGMTYLHKRKLFHGDLKALNVLVKCHQAGWELKISDFGVSDELVLKEDHVGYESDCTSFSTANVGTTRWRAPEVFDVTGGGVPKPYSMKADVYSFSMTCVEILTRQVPYHGMLTTDIKKHVKAGGRPELPSNVPKDLRNLIVRCWDKDPTRRPDFSEICTCMQGLKEHSLVFNMEEMGVVPEDFPRVVYNSCSIL</sequence>
<dbReference type="InterPro" id="IPR001245">
    <property type="entry name" value="Ser-Thr/Tyr_kinase_cat_dom"/>
</dbReference>
<keyword evidence="5 6" id="KW-0067">ATP-binding</keyword>
<evidence type="ECO:0000256" key="2">
    <source>
        <dbReference type="ARBA" id="ARBA00022679"/>
    </source>
</evidence>
<dbReference type="AlphaFoldDB" id="A0A8T0GY74"/>